<keyword evidence="4 9" id="KW-0223">Dioxygenase</keyword>
<organism evidence="9 10">
    <name type="scientific">Trichoderma ghanense</name>
    <dbReference type="NCBI Taxonomy" id="65468"/>
    <lineage>
        <taxon>Eukaryota</taxon>
        <taxon>Fungi</taxon>
        <taxon>Dikarya</taxon>
        <taxon>Ascomycota</taxon>
        <taxon>Pezizomycotina</taxon>
        <taxon>Sordariomycetes</taxon>
        <taxon>Hypocreomycetidae</taxon>
        <taxon>Hypocreales</taxon>
        <taxon>Hypocreaceae</taxon>
        <taxon>Trichoderma</taxon>
    </lineage>
</organism>
<keyword evidence="3" id="KW-0479">Metal-binding</keyword>
<reference evidence="9 10" key="1">
    <citation type="submission" date="2018-01" db="EMBL/GenBank/DDBJ databases">
        <title>Genome characterization of the sugarcane-associated fungus Trichoderma ghanense CCMA-1212 and their application in lignocelulose bioconversion.</title>
        <authorList>
            <person name="Steindorff A.S."/>
            <person name="Mendes T.D."/>
            <person name="Vilela E.S.D."/>
            <person name="Rodrigues D.S."/>
            <person name="Formighieri E.F."/>
            <person name="Melo I.S."/>
            <person name="Favaro L.C.L."/>
        </authorList>
    </citation>
    <scope>NUCLEOTIDE SEQUENCE [LARGE SCALE GENOMIC DNA]</scope>
    <source>
        <strain evidence="9 10">CCMA-1212</strain>
    </source>
</reference>
<dbReference type="SUPFAM" id="SSF51197">
    <property type="entry name" value="Clavaminate synthase-like"/>
    <property type="match status" value="1"/>
</dbReference>
<keyword evidence="5" id="KW-0560">Oxidoreductase</keyword>
<evidence type="ECO:0000256" key="4">
    <source>
        <dbReference type="ARBA" id="ARBA00022964"/>
    </source>
</evidence>
<keyword evidence="6" id="KW-0408">Iron</keyword>
<evidence type="ECO:0000256" key="5">
    <source>
        <dbReference type="ARBA" id="ARBA00023002"/>
    </source>
</evidence>
<sequence>MFSLARTAQARAAGSSRAKAHPLLIRTVHSQNLPPSLSKILSERHSKYRQQTTSPETQAEKNNDDAAAVAASQPSYRPQQRRILAKQAAAQAQQATQQTSASRSWPKLEIPRGARRFTFTDASPTSSSVRGTVTVAWTDQFLFVEDPATQDGRRTLKPATIRDSCSCPRCRDPSSGQKTFSSVEIPVDIGLEHVKPTKKGLEITFLRDIPRFSDHDDKKHIMLLPWESIDLSLKRKTMEDVTLPRQRSILRRTGVTYWDRHILPQHIRHIDYAAFMRPDNNPNDPNPAFWDAIVDLCRLGIVFLRNVPRDPSSIEHITSRIANLKETFYGRTFDVRAKPDAENVAYTNGFLGLHQDLLYLDPPPMIQALHCMESSRAGGESLFSDGERVGRLLWPYASRHRLAPLAEHHVPYQYAKHGFHYFSSRRVLEGNAAGFTNVFWSPPFQGRYMSPVKDIRSWIKPAQVFSELINHPDAVYEHKMEPGDCVLFDNLRVLHGRNAFDNASASAGGERWLRGAYIAAEDFLSRAAHIPKGLAEKYRGEVPWTPGLAQQELRESAWHGDVVRRLKEIDPGIDE</sequence>
<dbReference type="Gene3D" id="3.60.130.10">
    <property type="entry name" value="Clavaminate synthase-like"/>
    <property type="match status" value="1"/>
</dbReference>
<evidence type="ECO:0000313" key="9">
    <source>
        <dbReference type="EMBL" id="TFA98842.1"/>
    </source>
</evidence>
<feature type="domain" description="TauD/TfdA-like" evidence="8">
    <location>
        <begin position="289"/>
        <end position="517"/>
    </location>
</feature>
<dbReference type="InterPro" id="IPR038492">
    <property type="entry name" value="GBBH-like_N_sf"/>
</dbReference>
<comment type="similarity">
    <text evidence="2">Belongs to the gamma-BBH/TMLD family.</text>
</comment>
<comment type="caution">
    <text evidence="9">The sequence shown here is derived from an EMBL/GenBank/DDBJ whole genome shotgun (WGS) entry which is preliminary data.</text>
</comment>
<accession>A0ABY2GVA0</accession>
<dbReference type="Gene3D" id="3.30.2020.30">
    <property type="match status" value="1"/>
</dbReference>
<dbReference type="InterPro" id="IPR050411">
    <property type="entry name" value="AlphaKG_dependent_hydroxylases"/>
</dbReference>
<dbReference type="Pfam" id="PF02668">
    <property type="entry name" value="TauD"/>
    <property type="match status" value="1"/>
</dbReference>
<feature type="region of interest" description="Disordered" evidence="7">
    <location>
        <begin position="44"/>
        <end position="81"/>
    </location>
</feature>
<protein>
    <submittedName>
        <fullName evidence="9">Gamma-butyrobetaine dioxygenase</fullName>
    </submittedName>
</protein>
<evidence type="ECO:0000256" key="1">
    <source>
        <dbReference type="ARBA" id="ARBA00001954"/>
    </source>
</evidence>
<comment type="cofactor">
    <cofactor evidence="1">
        <name>Fe(2+)</name>
        <dbReference type="ChEBI" id="CHEBI:29033"/>
    </cofactor>
</comment>
<dbReference type="PANTHER" id="PTHR10696:SF25">
    <property type="entry name" value="OXIDOREDUCTASE AIM17-RELATED"/>
    <property type="match status" value="1"/>
</dbReference>
<name>A0ABY2GVA0_9HYPO</name>
<evidence type="ECO:0000259" key="8">
    <source>
        <dbReference type="Pfam" id="PF02668"/>
    </source>
</evidence>
<gene>
    <name evidence="9" type="ORF">CCMA1212_009428</name>
</gene>
<dbReference type="GO" id="GO:0051213">
    <property type="term" value="F:dioxygenase activity"/>
    <property type="evidence" value="ECO:0007669"/>
    <property type="project" value="UniProtKB-KW"/>
</dbReference>
<evidence type="ECO:0000256" key="7">
    <source>
        <dbReference type="SAM" id="MobiDB-lite"/>
    </source>
</evidence>
<dbReference type="RefSeq" id="XP_073555044.1">
    <property type="nucleotide sequence ID" value="XM_073706512.1"/>
</dbReference>
<evidence type="ECO:0000313" key="10">
    <source>
        <dbReference type="Proteomes" id="UP001642720"/>
    </source>
</evidence>
<proteinExistence type="inferred from homology"/>
<dbReference type="Proteomes" id="UP001642720">
    <property type="component" value="Unassembled WGS sequence"/>
</dbReference>
<dbReference type="PANTHER" id="PTHR10696">
    <property type="entry name" value="GAMMA-BUTYROBETAINE HYDROXYLASE-RELATED"/>
    <property type="match status" value="1"/>
</dbReference>
<dbReference type="GeneID" id="300580962"/>
<dbReference type="InterPro" id="IPR003819">
    <property type="entry name" value="TauD/TfdA-like"/>
</dbReference>
<keyword evidence="10" id="KW-1185">Reference proteome</keyword>
<evidence type="ECO:0000256" key="2">
    <source>
        <dbReference type="ARBA" id="ARBA00008654"/>
    </source>
</evidence>
<dbReference type="InterPro" id="IPR042098">
    <property type="entry name" value="TauD-like_sf"/>
</dbReference>
<evidence type="ECO:0000256" key="6">
    <source>
        <dbReference type="ARBA" id="ARBA00023004"/>
    </source>
</evidence>
<evidence type="ECO:0000256" key="3">
    <source>
        <dbReference type="ARBA" id="ARBA00022723"/>
    </source>
</evidence>
<dbReference type="EMBL" id="PPTA01000017">
    <property type="protein sequence ID" value="TFA98842.1"/>
    <property type="molecule type" value="Genomic_DNA"/>
</dbReference>